<reference evidence="3" key="1">
    <citation type="submission" date="2023-07" db="EMBL/GenBank/DDBJ databases">
        <title>Whole genome shotgun sequence of Streptomyces spororaveus NBRC 15456.</title>
        <authorList>
            <person name="Komaki H."/>
            <person name="Tamura T."/>
        </authorList>
    </citation>
    <scope>NUCLEOTIDE SEQUENCE [LARGE SCALE GENOMIC DNA]</scope>
    <source>
        <strain evidence="3">NBRC 15456</strain>
    </source>
</reference>
<evidence type="ECO:0000313" key="2">
    <source>
        <dbReference type="EMBL" id="GHI80378.1"/>
    </source>
</evidence>
<comment type="caution">
    <text evidence="2">The sequence shown here is derived from an EMBL/GenBank/DDBJ whole genome shotgun (WGS) entry which is preliminary data.</text>
</comment>
<protein>
    <recommendedName>
        <fullName evidence="4">Lipoprotein</fullName>
    </recommendedName>
</protein>
<dbReference type="EMBL" id="BNED01000005">
    <property type="protein sequence ID" value="GHI80378.1"/>
    <property type="molecule type" value="Genomic_DNA"/>
</dbReference>
<feature type="compositionally biased region" description="Basic and acidic residues" evidence="1">
    <location>
        <begin position="16"/>
        <end position="25"/>
    </location>
</feature>
<organism evidence="2 3">
    <name type="scientific">Streptomyces spororaveus</name>
    <dbReference type="NCBI Taxonomy" id="284039"/>
    <lineage>
        <taxon>Bacteria</taxon>
        <taxon>Bacillati</taxon>
        <taxon>Actinomycetota</taxon>
        <taxon>Actinomycetes</taxon>
        <taxon>Kitasatosporales</taxon>
        <taxon>Streptomycetaceae</taxon>
        <taxon>Streptomyces</taxon>
    </lineage>
</organism>
<name>A0ABQ3TIZ2_9ACTN</name>
<gene>
    <name evidence="2" type="ORF">Sspor_59390</name>
</gene>
<feature type="region of interest" description="Disordered" evidence="1">
    <location>
        <begin position="7"/>
        <end position="50"/>
    </location>
</feature>
<feature type="region of interest" description="Disordered" evidence="1">
    <location>
        <begin position="181"/>
        <end position="204"/>
    </location>
</feature>
<evidence type="ECO:0000256" key="1">
    <source>
        <dbReference type="SAM" id="MobiDB-lite"/>
    </source>
</evidence>
<accession>A0ABQ3TIZ2</accession>
<evidence type="ECO:0008006" key="4">
    <source>
        <dbReference type="Google" id="ProtNLM"/>
    </source>
</evidence>
<keyword evidence="3" id="KW-1185">Reference proteome</keyword>
<dbReference type="Proteomes" id="UP000608522">
    <property type="component" value="Unassembled WGS sequence"/>
</dbReference>
<sequence length="204" mass="21061">MCVALCTSPAGSAGRETGRYRHPEHGSQAVSAPGRPLTGSPWKDLGTRNGPYPGDVIIRGTGRRWLVAALTASAVLTSGCAAPAEPDELPGVYRNEETGGEIQLKSDGTFSATDISADEATGGGDTAPLDFSGRWEFVDTGTSIDAGRAFVYLTAKDGELGKAGDIQLYVNGREGLLSRGPLTVDFQPDPDGAPSLVLTKAAAP</sequence>
<evidence type="ECO:0000313" key="3">
    <source>
        <dbReference type="Proteomes" id="UP000608522"/>
    </source>
</evidence>
<proteinExistence type="predicted"/>